<evidence type="ECO:0000259" key="1">
    <source>
        <dbReference type="Pfam" id="PF25273"/>
    </source>
</evidence>
<evidence type="ECO:0000313" key="2">
    <source>
        <dbReference type="EMBL" id="CAK9087260.1"/>
    </source>
</evidence>
<dbReference type="PANTHER" id="PTHR33153:SF3">
    <property type="entry name" value="TRAFFICKING PROTEIN PARTICLE COMPLEX SUBUNIT 11 DOMAIN-CONTAINING PROTEIN"/>
    <property type="match status" value="1"/>
</dbReference>
<feature type="non-terminal residue" evidence="2">
    <location>
        <position position="1"/>
    </location>
</feature>
<dbReference type="PANTHER" id="PTHR33153">
    <property type="entry name" value="MYND-TYPE DOMAIN-CONTAINING PROTEIN"/>
    <property type="match status" value="1"/>
</dbReference>
<keyword evidence="3" id="KW-1185">Reference proteome</keyword>
<accession>A0ABP0QHE0</accession>
<dbReference type="Proteomes" id="UP001642484">
    <property type="component" value="Unassembled WGS sequence"/>
</dbReference>
<gene>
    <name evidence="2" type="ORF">CCMP2556_LOCUS42204</name>
</gene>
<feature type="non-terminal residue" evidence="2">
    <location>
        <position position="821"/>
    </location>
</feature>
<comment type="caution">
    <text evidence="2">The sequence shown here is derived from an EMBL/GenBank/DDBJ whole genome shotgun (WGS) entry which is preliminary data.</text>
</comment>
<dbReference type="Pfam" id="PF25273">
    <property type="entry name" value="DUF7869"/>
    <property type="match status" value="1"/>
</dbReference>
<evidence type="ECO:0000313" key="3">
    <source>
        <dbReference type="Proteomes" id="UP001642484"/>
    </source>
</evidence>
<protein>
    <recommendedName>
        <fullName evidence="1">DUF7869 domain-containing protein</fullName>
    </recommendedName>
</protein>
<name>A0ABP0QHE0_9DINO</name>
<sequence length="821" mass="91255">LTVSGKEFQRLMRPRAHVVGCLVHGYMVAFAVTEPDLPKDSATHCELIAHILTKLAQQGVVLSEVSFKLQCDNTPRECKNGIVMAFLTSLVSRGIIREATLSSLRTGHSHEDIDQTFGRLASFMISHSAQTPIDFVHVIQAFLQQSDFPFEPAAHRWAFKMDQTRDWKPFLQAAVPVHLKGIGGSGLQPNEIEDKHFKLKLGQMGADDVILRIQRVAQNRKALAVYMQQAEDRRMLDIAARTWAGGVPWDEVWDNAASVARAFQIGKFESMSVVNLQKNVAKPVVDSLRQAVRMRGMRGFLHHETVAKGVFNLAYSSGASSIPGAEVWSSQLTNKDDNELALLLVRRMCQDWDKLAPNMCKSWGLRESNQLHACCGGFLYFMGLLREKVPTKEYDDVASDLQKQFMMGSICTDIAERGKREVEERDRELADQVNTATLKQLQLKFEADLGVLKERVPTKEKEAQEAALDIKYLAQRQKTGQDYTRDWLETSCKFIVVDSAMSSAVRALTSQISKLTEGGGRARIIEDHLMGAGLDVTQTVAVNFAQPQDARSSDRRSGIQTCIAVTGSGTRASLHWSPPALIGPLTLIKFTDLIGYDADVKKGLAVHNGIIDAYLNGLTRDPEDKVIVFDILPNRYAEFGRAVCERRLAGHTPSLSYMGLIKDSQKDNLAAVEEMVYNHWDGSSHAPAKQRPKEEKEKPSLSLVLWHNNRPIFPDALVRKFADGSEQHAQILRMKKELEDLWPSSAGGESAVVSARAAGSPDFTGTRVLDLSREVDLARTPSSEFKEDRLALCPGKANRPSILITKSFDIYLGNLNSEAMD</sequence>
<proteinExistence type="predicted"/>
<organism evidence="2 3">
    <name type="scientific">Durusdinium trenchii</name>
    <dbReference type="NCBI Taxonomy" id="1381693"/>
    <lineage>
        <taxon>Eukaryota</taxon>
        <taxon>Sar</taxon>
        <taxon>Alveolata</taxon>
        <taxon>Dinophyceae</taxon>
        <taxon>Suessiales</taxon>
        <taxon>Symbiodiniaceae</taxon>
        <taxon>Durusdinium</taxon>
    </lineage>
</organism>
<dbReference type="EMBL" id="CAXAMN010024502">
    <property type="protein sequence ID" value="CAK9087260.1"/>
    <property type="molecule type" value="Genomic_DNA"/>
</dbReference>
<dbReference type="InterPro" id="IPR057191">
    <property type="entry name" value="DUF7869"/>
</dbReference>
<feature type="domain" description="DUF7869" evidence="1">
    <location>
        <begin position="15"/>
        <end position="144"/>
    </location>
</feature>
<reference evidence="2 3" key="1">
    <citation type="submission" date="2024-02" db="EMBL/GenBank/DDBJ databases">
        <authorList>
            <person name="Chen Y."/>
            <person name="Shah S."/>
            <person name="Dougan E. K."/>
            <person name="Thang M."/>
            <person name="Chan C."/>
        </authorList>
    </citation>
    <scope>NUCLEOTIDE SEQUENCE [LARGE SCALE GENOMIC DNA]</scope>
</reference>